<evidence type="ECO:0000256" key="7">
    <source>
        <dbReference type="ARBA" id="ARBA00023065"/>
    </source>
</evidence>
<evidence type="ECO:0000256" key="3">
    <source>
        <dbReference type="ARBA" id="ARBA00022448"/>
    </source>
</evidence>
<protein>
    <submittedName>
        <fullName evidence="13">Porin</fullName>
    </submittedName>
</protein>
<feature type="domain" description="Porin" evidence="12">
    <location>
        <begin position="24"/>
        <end position="342"/>
    </location>
</feature>
<organism evidence="13 14">
    <name type="scientific">Janthinobacterium lividum</name>
    <dbReference type="NCBI Taxonomy" id="29581"/>
    <lineage>
        <taxon>Bacteria</taxon>
        <taxon>Pseudomonadati</taxon>
        <taxon>Pseudomonadota</taxon>
        <taxon>Betaproteobacteria</taxon>
        <taxon>Burkholderiales</taxon>
        <taxon>Oxalobacteraceae</taxon>
        <taxon>Janthinobacterium</taxon>
    </lineage>
</organism>
<dbReference type="GO" id="GO:0034220">
    <property type="term" value="P:monoatomic ion transmembrane transport"/>
    <property type="evidence" value="ECO:0007669"/>
    <property type="project" value="InterPro"/>
</dbReference>
<dbReference type="PANTHER" id="PTHR34501">
    <property type="entry name" value="PROTEIN YDDL-RELATED"/>
    <property type="match status" value="1"/>
</dbReference>
<keyword evidence="4" id="KW-1134">Transmembrane beta strand</keyword>
<keyword evidence="10" id="KW-0998">Cell outer membrane</keyword>
<dbReference type="InterPro" id="IPR001702">
    <property type="entry name" value="Porin_Gram-ve"/>
</dbReference>
<evidence type="ECO:0000256" key="11">
    <source>
        <dbReference type="SAM" id="SignalP"/>
    </source>
</evidence>
<evidence type="ECO:0000313" key="14">
    <source>
        <dbReference type="Proteomes" id="UP000179840"/>
    </source>
</evidence>
<dbReference type="PRINTS" id="PR00182">
    <property type="entry name" value="ECOLNEIPORIN"/>
</dbReference>
<comment type="subcellular location">
    <subcellularLocation>
        <location evidence="1">Cell outer membrane</location>
        <topology evidence="1">Multi-pass membrane protein</topology>
    </subcellularLocation>
</comment>
<evidence type="ECO:0000256" key="6">
    <source>
        <dbReference type="ARBA" id="ARBA00022729"/>
    </source>
</evidence>
<evidence type="ECO:0000256" key="9">
    <source>
        <dbReference type="ARBA" id="ARBA00023136"/>
    </source>
</evidence>
<comment type="caution">
    <text evidence="13">The sequence shown here is derived from an EMBL/GenBank/DDBJ whole genome shotgun (WGS) entry which is preliminary data.</text>
</comment>
<evidence type="ECO:0000256" key="2">
    <source>
        <dbReference type="ARBA" id="ARBA00011233"/>
    </source>
</evidence>
<dbReference type="EMBL" id="LFKP01000010">
    <property type="protein sequence ID" value="OHV95440.1"/>
    <property type="molecule type" value="Genomic_DNA"/>
</dbReference>
<keyword evidence="5" id="KW-0812">Transmembrane</keyword>
<dbReference type="GO" id="GO:0046930">
    <property type="term" value="C:pore complex"/>
    <property type="evidence" value="ECO:0007669"/>
    <property type="project" value="UniProtKB-KW"/>
</dbReference>
<dbReference type="Proteomes" id="UP000179840">
    <property type="component" value="Unassembled WGS sequence"/>
</dbReference>
<dbReference type="GO" id="GO:0009279">
    <property type="term" value="C:cell outer membrane"/>
    <property type="evidence" value="ECO:0007669"/>
    <property type="project" value="UniProtKB-SubCell"/>
</dbReference>
<evidence type="ECO:0000256" key="8">
    <source>
        <dbReference type="ARBA" id="ARBA00023114"/>
    </source>
</evidence>
<dbReference type="InterPro" id="IPR002299">
    <property type="entry name" value="Porin_Neis"/>
</dbReference>
<dbReference type="InterPro" id="IPR050298">
    <property type="entry name" value="Gram-neg_bact_OMP"/>
</dbReference>
<reference evidence="13 14" key="1">
    <citation type="submission" date="2015-06" db="EMBL/GenBank/DDBJ databases">
        <title>Draft genome sequencing of a biphenyl-degrading bacterium, Janthinobacterium lividum MEG1.</title>
        <authorList>
            <person name="Shimodaira J."/>
            <person name="Hatta T."/>
        </authorList>
    </citation>
    <scope>NUCLEOTIDE SEQUENCE [LARGE SCALE GENOMIC DNA]</scope>
    <source>
        <strain evidence="13 14">MEG1</strain>
    </source>
</reference>
<dbReference type="AlphaFoldDB" id="A0A1S1U4S5"/>
<feature type="chain" id="PRO_5010200277" evidence="11">
    <location>
        <begin position="25"/>
        <end position="369"/>
    </location>
</feature>
<dbReference type="Pfam" id="PF13609">
    <property type="entry name" value="Porin_4"/>
    <property type="match status" value="1"/>
</dbReference>
<comment type="subunit">
    <text evidence="2">Homotrimer.</text>
</comment>
<keyword evidence="8" id="KW-0626">Porin</keyword>
<evidence type="ECO:0000259" key="12">
    <source>
        <dbReference type="Pfam" id="PF13609"/>
    </source>
</evidence>
<dbReference type="PRINTS" id="PR00184">
    <property type="entry name" value="NEISSPPORIN"/>
</dbReference>
<keyword evidence="6 11" id="KW-0732">Signal</keyword>
<dbReference type="Gene3D" id="2.40.160.10">
    <property type="entry name" value="Porin"/>
    <property type="match status" value="1"/>
</dbReference>
<feature type="signal peptide" evidence="11">
    <location>
        <begin position="1"/>
        <end position="24"/>
    </location>
</feature>
<dbReference type="SUPFAM" id="SSF56935">
    <property type="entry name" value="Porins"/>
    <property type="match status" value="1"/>
</dbReference>
<dbReference type="RefSeq" id="WP_071078656.1">
    <property type="nucleotide sequence ID" value="NZ_LFKP01000010.1"/>
</dbReference>
<dbReference type="InterPro" id="IPR023614">
    <property type="entry name" value="Porin_dom_sf"/>
</dbReference>
<sequence>MKTSYFALAVIGMGPLVLGATAQAADGAGSAASSNVAVYGVLDAGIVAERGCAASCAGAKVSGGVASGSRLGLQGREALGNDVSAVFTLEAGVQNDTGQSEDGRLFGRQAYVGLDSRLGALTLGRQYNLQYLTLTDVADPFKGGMAGSASNLAGYSVKRYDNTVKYVTPALRGVSASAIYSFGESPYSNANNRAYGATLGYSAGAVNVSVSHQRKNNFILASGTLPAIDMSSRNTLIAANVDLKVATAFAAVGVNKGYGSSPWDPSNAYSSLALSMSSSDSRDTLLGVSVPVGGFKLLASWVRKDDRDLANRDASQVAVGLTYSLSKRSDFYASYAKIHNKNGARYTVGNASDAGRGDAAFNIGFRHGF</sequence>
<dbReference type="GO" id="GO:0015288">
    <property type="term" value="F:porin activity"/>
    <property type="evidence" value="ECO:0007669"/>
    <property type="project" value="UniProtKB-KW"/>
</dbReference>
<evidence type="ECO:0000256" key="5">
    <source>
        <dbReference type="ARBA" id="ARBA00022692"/>
    </source>
</evidence>
<dbReference type="CDD" id="cd00342">
    <property type="entry name" value="gram_neg_porins"/>
    <property type="match status" value="1"/>
</dbReference>
<evidence type="ECO:0000256" key="1">
    <source>
        <dbReference type="ARBA" id="ARBA00004571"/>
    </source>
</evidence>
<dbReference type="PANTHER" id="PTHR34501:SF9">
    <property type="entry name" value="MAJOR OUTER MEMBRANE PROTEIN P.IA"/>
    <property type="match status" value="1"/>
</dbReference>
<keyword evidence="3" id="KW-0813">Transport</keyword>
<accession>A0A1S1U4S5</accession>
<proteinExistence type="predicted"/>
<evidence type="ECO:0000256" key="4">
    <source>
        <dbReference type="ARBA" id="ARBA00022452"/>
    </source>
</evidence>
<evidence type="ECO:0000256" key="10">
    <source>
        <dbReference type="ARBA" id="ARBA00023237"/>
    </source>
</evidence>
<keyword evidence="7" id="KW-0406">Ion transport</keyword>
<evidence type="ECO:0000313" key="13">
    <source>
        <dbReference type="EMBL" id="OHV95440.1"/>
    </source>
</evidence>
<name>A0A1S1U4S5_9BURK</name>
<gene>
    <name evidence="13" type="ORF">AKG95_19955</name>
</gene>
<keyword evidence="9" id="KW-0472">Membrane</keyword>
<dbReference type="InterPro" id="IPR033900">
    <property type="entry name" value="Gram_neg_porin_domain"/>
</dbReference>